<evidence type="ECO:0000256" key="1">
    <source>
        <dbReference type="ARBA" id="ARBA00022475"/>
    </source>
</evidence>
<keyword evidence="4" id="KW-0564">Palmitate</keyword>
<dbReference type="Proteomes" id="UP001519887">
    <property type="component" value="Unassembled WGS sequence"/>
</dbReference>
<feature type="chain" id="PRO_5046700906" evidence="6">
    <location>
        <begin position="23"/>
        <end position="503"/>
    </location>
</feature>
<evidence type="ECO:0000256" key="5">
    <source>
        <dbReference type="ARBA" id="ARBA00023288"/>
    </source>
</evidence>
<evidence type="ECO:0000313" key="7">
    <source>
        <dbReference type="EMBL" id="MBW7458301.1"/>
    </source>
</evidence>
<keyword evidence="2 6" id="KW-0732">Signal</keyword>
<dbReference type="PANTHER" id="PTHR43649:SF33">
    <property type="entry name" value="POLYGALACTURONAN_RHAMNOGALACTURONAN-BINDING PROTEIN YTCQ"/>
    <property type="match status" value="1"/>
</dbReference>
<evidence type="ECO:0000256" key="2">
    <source>
        <dbReference type="ARBA" id="ARBA00022729"/>
    </source>
</evidence>
<dbReference type="Pfam" id="PF01547">
    <property type="entry name" value="SBP_bac_1"/>
    <property type="match status" value="1"/>
</dbReference>
<name>A0ABS7CBP3_9BACL</name>
<gene>
    <name evidence="7" type="ORF">K0U00_30105</name>
</gene>
<evidence type="ECO:0000256" key="4">
    <source>
        <dbReference type="ARBA" id="ARBA00023139"/>
    </source>
</evidence>
<sequence>MRKYKWKSILALALGTVMLLLAGCSKNAPENAPNNAAAAGDGGEKVISVWGLSDFLKGDESPGQRMIAEFNEKYKGKIRVEGRYMPAAEYNTAIQAAITSNDMPDIFQTPSGSDIRTFVANGQAMPFDGLVSDTWKDNFVPGSFAEGVNVIDGKTYSWPLTGPQLNYILYYNKDVLSQAGLDPEKPPATWDELTAMAKTVTDKGKGDVFGFVFGGGESGVTNFVNAFAAGVAPEESGGFNYKSGKYAYDGKATLDSFNLLQKLKQDGSILPSSYTMKGAEAATLFGQNKAAFLIDSRARMWLVKRDTPDAKFGLAAVPTPGGSKPTYYYVPANPTGYMISASTKNAKEVGTFLENGFTGPMFYEKYLNSGVALTPIESINNNASLYPYPEFDTFIQLHKDLLKVRPDYAVRNPLTAQVIVELGSIDQPKIKPGFNDILQSLLSGAQTDPQAQLKAYTDKLNKGLGDAVDKVKASGVNVGLNDFAFPNWDLAKDYTADDYKALK</sequence>
<organism evidence="7 8">
    <name type="scientific">Paenibacillus sepulcri</name>
    <dbReference type="NCBI Taxonomy" id="359917"/>
    <lineage>
        <taxon>Bacteria</taxon>
        <taxon>Bacillati</taxon>
        <taxon>Bacillota</taxon>
        <taxon>Bacilli</taxon>
        <taxon>Bacillales</taxon>
        <taxon>Paenibacillaceae</taxon>
        <taxon>Paenibacillus</taxon>
    </lineage>
</organism>
<dbReference type="Gene3D" id="3.40.190.10">
    <property type="entry name" value="Periplasmic binding protein-like II"/>
    <property type="match status" value="1"/>
</dbReference>
<feature type="signal peptide" evidence="6">
    <location>
        <begin position="1"/>
        <end position="22"/>
    </location>
</feature>
<keyword evidence="1" id="KW-1003">Cell membrane</keyword>
<reference evidence="7 8" key="1">
    <citation type="submission" date="2021-07" db="EMBL/GenBank/DDBJ databases">
        <title>Paenibacillus radiodurans sp. nov., isolated from the southeastern edge of Tengger Desert.</title>
        <authorList>
            <person name="Zhang G."/>
        </authorList>
    </citation>
    <scope>NUCLEOTIDE SEQUENCE [LARGE SCALE GENOMIC DNA]</scope>
    <source>
        <strain evidence="7 8">CCM 7311</strain>
    </source>
</reference>
<protein>
    <submittedName>
        <fullName evidence="7">Extracellular solute-binding protein</fullName>
    </submittedName>
</protein>
<dbReference type="InterPro" id="IPR050490">
    <property type="entry name" value="Bact_solute-bd_prot1"/>
</dbReference>
<keyword evidence="8" id="KW-1185">Reference proteome</keyword>
<dbReference type="EMBL" id="JAHZIK010001145">
    <property type="protein sequence ID" value="MBW7458301.1"/>
    <property type="molecule type" value="Genomic_DNA"/>
</dbReference>
<dbReference type="PANTHER" id="PTHR43649">
    <property type="entry name" value="ARABINOSE-BINDING PROTEIN-RELATED"/>
    <property type="match status" value="1"/>
</dbReference>
<dbReference type="PROSITE" id="PS51257">
    <property type="entry name" value="PROKAR_LIPOPROTEIN"/>
    <property type="match status" value="1"/>
</dbReference>
<keyword evidence="3" id="KW-0472">Membrane</keyword>
<comment type="caution">
    <text evidence="7">The sequence shown here is derived from an EMBL/GenBank/DDBJ whole genome shotgun (WGS) entry which is preliminary data.</text>
</comment>
<dbReference type="InterPro" id="IPR006059">
    <property type="entry name" value="SBP"/>
</dbReference>
<evidence type="ECO:0000313" key="8">
    <source>
        <dbReference type="Proteomes" id="UP001519887"/>
    </source>
</evidence>
<accession>A0ABS7CBP3</accession>
<dbReference type="SUPFAM" id="SSF53850">
    <property type="entry name" value="Periplasmic binding protein-like II"/>
    <property type="match status" value="1"/>
</dbReference>
<evidence type="ECO:0000256" key="6">
    <source>
        <dbReference type="SAM" id="SignalP"/>
    </source>
</evidence>
<evidence type="ECO:0000256" key="3">
    <source>
        <dbReference type="ARBA" id="ARBA00023136"/>
    </source>
</evidence>
<dbReference type="RefSeq" id="WP_210043878.1">
    <property type="nucleotide sequence ID" value="NZ_JBHLVU010000001.1"/>
</dbReference>
<keyword evidence="5" id="KW-0449">Lipoprotein</keyword>
<proteinExistence type="predicted"/>